<sequence>MYMFHLPITTCAMYIPHLSARWNKESDKPRHMPGTCPHHATMTCNVLGQFAWESHPIHTRLASRPRSVCRENHSPSPVKRTRCTAADVAMPGAGRLCVFPSLARSFLPTCPTSTTSHSPALLPRPAIKRNFFCIKLSCRQYSSCLSRNPKPHK</sequence>
<organism evidence="1 2">
    <name type="scientific">Periconia digitata</name>
    <dbReference type="NCBI Taxonomy" id="1303443"/>
    <lineage>
        <taxon>Eukaryota</taxon>
        <taxon>Fungi</taxon>
        <taxon>Dikarya</taxon>
        <taxon>Ascomycota</taxon>
        <taxon>Pezizomycotina</taxon>
        <taxon>Dothideomycetes</taxon>
        <taxon>Pleosporomycetidae</taxon>
        <taxon>Pleosporales</taxon>
        <taxon>Massarineae</taxon>
        <taxon>Periconiaceae</taxon>
        <taxon>Periconia</taxon>
    </lineage>
</organism>
<accession>A0A9W4XN17</accession>
<evidence type="ECO:0000313" key="2">
    <source>
        <dbReference type="Proteomes" id="UP001152607"/>
    </source>
</evidence>
<dbReference type="EMBL" id="CAOQHR010000002">
    <property type="protein sequence ID" value="CAI6329198.1"/>
    <property type="molecule type" value="Genomic_DNA"/>
</dbReference>
<name>A0A9W4XN17_9PLEO</name>
<dbReference type="Proteomes" id="UP001152607">
    <property type="component" value="Unassembled WGS sequence"/>
</dbReference>
<gene>
    <name evidence="1" type="ORF">PDIGIT_LOCUS4091</name>
</gene>
<evidence type="ECO:0000313" key="1">
    <source>
        <dbReference type="EMBL" id="CAI6329198.1"/>
    </source>
</evidence>
<reference evidence="1" key="1">
    <citation type="submission" date="2023-01" db="EMBL/GenBank/DDBJ databases">
        <authorList>
            <person name="Van Ghelder C."/>
            <person name="Rancurel C."/>
        </authorList>
    </citation>
    <scope>NUCLEOTIDE SEQUENCE</scope>
    <source>
        <strain evidence="1">CNCM I-4278</strain>
    </source>
</reference>
<keyword evidence="2" id="KW-1185">Reference proteome</keyword>
<comment type="caution">
    <text evidence="1">The sequence shown here is derived from an EMBL/GenBank/DDBJ whole genome shotgun (WGS) entry which is preliminary data.</text>
</comment>
<protein>
    <submittedName>
        <fullName evidence="1">Uncharacterized protein</fullName>
    </submittedName>
</protein>
<dbReference type="AlphaFoldDB" id="A0A9W4XN17"/>
<proteinExistence type="predicted"/>